<feature type="chain" id="PRO_5001757333" evidence="2">
    <location>
        <begin position="21"/>
        <end position="361"/>
    </location>
</feature>
<reference evidence="3 4" key="1">
    <citation type="submission" date="2014-04" db="EMBL/GenBank/DDBJ databases">
        <title>Marinobacterium kochiensis sp. nov., isolated from sediment sample collected from Kochi backwaters in Kerala, India.</title>
        <authorList>
            <person name="Singh A."/>
            <person name="Pinnaka A.K."/>
        </authorList>
    </citation>
    <scope>NUCLEOTIDE SEQUENCE [LARGE SCALE GENOMIC DNA]</scope>
    <source>
        <strain evidence="3 4">AK27</strain>
    </source>
</reference>
<gene>
    <name evidence="3" type="ORF">ADIMK_2580</name>
</gene>
<dbReference type="GO" id="GO:0030288">
    <property type="term" value="C:outer membrane-bounded periplasmic space"/>
    <property type="evidence" value="ECO:0007669"/>
    <property type="project" value="TreeGrafter"/>
</dbReference>
<dbReference type="PANTHER" id="PTHR30006:SF25">
    <property type="entry name" value="PHOSPHOGLYCERATE TRANSPORT REGULATORY PROTEIN PGTC"/>
    <property type="match status" value="1"/>
</dbReference>
<accession>A0A081FX01</accession>
<sequence>MSIAIRAAIVCLLSISSLLAAERRIDSDQGFEQFTASKSVKRLDIYSATDTRAIKPIIEAFERLHPYIDVRYNEYESTTLYNGLTSGKIKGADVVLSSAMDLQVKLVNDGYARTLNIPESIDLPDWSHWRNEAFGFTFEPVVIAYNKASFKDTPLPSSHESLVDALRNDPEQYYEKVGSYDIRLSGAGYFFATHDTVVSSISGRILESLARASSHTYCCTSDMLDDLGEGKLALAYNVLGSYALARARKDNRIGVIMPEDYTLVMSRVALVPKQTDNFAAAQTFIRFLLSKEGQQIIASKSNLIALRPEATGPSSIAAISEKRQLRFHPIKIGLPVMTFQDEMKRERFIREWSQLFDARTP</sequence>
<feature type="signal peptide" evidence="2">
    <location>
        <begin position="1"/>
        <end position="20"/>
    </location>
</feature>
<evidence type="ECO:0000313" key="3">
    <source>
        <dbReference type="EMBL" id="KEA63056.1"/>
    </source>
</evidence>
<keyword evidence="4" id="KW-1185">Reference proteome</keyword>
<evidence type="ECO:0000313" key="4">
    <source>
        <dbReference type="Proteomes" id="UP000028252"/>
    </source>
</evidence>
<comment type="caution">
    <text evidence="3">The sequence shown here is derived from an EMBL/GenBank/DDBJ whole genome shotgun (WGS) entry which is preliminary data.</text>
</comment>
<dbReference type="GO" id="GO:0004673">
    <property type="term" value="F:protein histidine kinase activity"/>
    <property type="evidence" value="ECO:0007669"/>
    <property type="project" value="UniProtKB-EC"/>
</dbReference>
<dbReference type="PATRIC" id="fig|1232683.4.peg.2531"/>
<name>A0A081FX01_9GAMM</name>
<dbReference type="EMBL" id="JMQN01000040">
    <property type="protein sequence ID" value="KEA63056.1"/>
    <property type="molecule type" value="Genomic_DNA"/>
</dbReference>
<dbReference type="OrthoDB" id="8673316at2"/>
<dbReference type="RefSeq" id="WP_051692927.1">
    <property type="nucleotide sequence ID" value="NZ_JMQN01000040.1"/>
</dbReference>
<dbReference type="EC" id="2.7.13.3" evidence="3"/>
<dbReference type="PANTHER" id="PTHR30006">
    <property type="entry name" value="THIAMINE-BINDING PERIPLASMIC PROTEIN-RELATED"/>
    <property type="match status" value="1"/>
</dbReference>
<dbReference type="Pfam" id="PF13416">
    <property type="entry name" value="SBP_bac_8"/>
    <property type="match status" value="1"/>
</dbReference>
<dbReference type="eggNOG" id="COG1840">
    <property type="taxonomic scope" value="Bacteria"/>
</dbReference>
<dbReference type="SUPFAM" id="SSF53850">
    <property type="entry name" value="Periplasmic binding protein-like II"/>
    <property type="match status" value="1"/>
</dbReference>
<dbReference type="Proteomes" id="UP000028252">
    <property type="component" value="Unassembled WGS sequence"/>
</dbReference>
<keyword evidence="1 2" id="KW-0732">Signal</keyword>
<dbReference type="Gene3D" id="3.40.190.10">
    <property type="entry name" value="Periplasmic binding protein-like II"/>
    <property type="match status" value="2"/>
</dbReference>
<dbReference type="AlphaFoldDB" id="A0A081FX01"/>
<proteinExistence type="predicted"/>
<evidence type="ECO:0000256" key="2">
    <source>
        <dbReference type="SAM" id="SignalP"/>
    </source>
</evidence>
<protein>
    <submittedName>
        <fullName evidence="3">Sensor protein PhoQ</fullName>
        <ecNumber evidence="3">2.7.13.3</ecNumber>
    </submittedName>
</protein>
<organism evidence="3 4">
    <name type="scientific">Marinobacterium lacunae</name>
    <dbReference type="NCBI Taxonomy" id="1232683"/>
    <lineage>
        <taxon>Bacteria</taxon>
        <taxon>Pseudomonadati</taxon>
        <taxon>Pseudomonadota</taxon>
        <taxon>Gammaproteobacteria</taxon>
        <taxon>Oceanospirillales</taxon>
        <taxon>Oceanospirillaceae</taxon>
        <taxon>Marinobacterium</taxon>
    </lineage>
</organism>
<dbReference type="InterPro" id="IPR006059">
    <property type="entry name" value="SBP"/>
</dbReference>
<dbReference type="STRING" id="1232683.ADIMK_2580"/>
<keyword evidence="3" id="KW-0808">Transferase</keyword>
<evidence type="ECO:0000256" key="1">
    <source>
        <dbReference type="ARBA" id="ARBA00022729"/>
    </source>
</evidence>